<organism evidence="1">
    <name type="scientific">Lepeophtheirus salmonis</name>
    <name type="common">Salmon louse</name>
    <name type="synonym">Caligus salmonis</name>
    <dbReference type="NCBI Taxonomy" id="72036"/>
    <lineage>
        <taxon>Eukaryota</taxon>
        <taxon>Metazoa</taxon>
        <taxon>Ecdysozoa</taxon>
        <taxon>Arthropoda</taxon>
        <taxon>Crustacea</taxon>
        <taxon>Multicrustacea</taxon>
        <taxon>Hexanauplia</taxon>
        <taxon>Copepoda</taxon>
        <taxon>Siphonostomatoida</taxon>
        <taxon>Caligidae</taxon>
        <taxon>Lepeophtheirus</taxon>
    </lineage>
</organism>
<dbReference type="AlphaFoldDB" id="A0A0K2SXK5"/>
<protein>
    <submittedName>
        <fullName evidence="1">Uncharacterized protein</fullName>
    </submittedName>
</protein>
<sequence>LSRQSSVNPRDLLYGSSWNLRRLATHVFFNSSGSILAFLTEPLFRSNVWTC</sequence>
<proteinExistence type="predicted"/>
<dbReference type="EMBL" id="HACA01000889">
    <property type="protein sequence ID" value="CDW18250.1"/>
    <property type="molecule type" value="Transcribed_RNA"/>
</dbReference>
<feature type="non-terminal residue" evidence="1">
    <location>
        <position position="1"/>
    </location>
</feature>
<accession>A0A0K2SXK5</accession>
<reference evidence="1" key="1">
    <citation type="submission" date="2014-05" db="EMBL/GenBank/DDBJ databases">
        <authorList>
            <person name="Chronopoulou M."/>
        </authorList>
    </citation>
    <scope>NUCLEOTIDE SEQUENCE</scope>
    <source>
        <tissue evidence="1">Whole organism</tissue>
    </source>
</reference>
<evidence type="ECO:0000313" key="1">
    <source>
        <dbReference type="EMBL" id="CDW18250.1"/>
    </source>
</evidence>
<name>A0A0K2SXK5_LEPSM</name>